<comment type="cofactor">
    <cofactor evidence="3 17">
        <name>FAD</name>
        <dbReference type="ChEBI" id="CHEBI:57692"/>
    </cofactor>
</comment>
<evidence type="ECO:0000259" key="19">
    <source>
        <dbReference type="Pfam" id="PF03460"/>
    </source>
</evidence>
<organism evidence="23 24">
    <name type="scientific">Benzoatithermus flavus</name>
    <dbReference type="NCBI Taxonomy" id="3108223"/>
    <lineage>
        <taxon>Bacteria</taxon>
        <taxon>Pseudomonadati</taxon>
        <taxon>Pseudomonadota</taxon>
        <taxon>Alphaproteobacteria</taxon>
        <taxon>Geminicoccales</taxon>
        <taxon>Geminicoccaceae</taxon>
        <taxon>Benzoatithermus</taxon>
    </lineage>
</organism>
<evidence type="ECO:0000313" key="24">
    <source>
        <dbReference type="Proteomes" id="UP001375743"/>
    </source>
</evidence>
<keyword evidence="8 17" id="KW-0285">Flavoprotein</keyword>
<dbReference type="InterPro" id="IPR036136">
    <property type="entry name" value="Nit/Sulf_reduc_fer-like_dom_sf"/>
</dbReference>
<keyword evidence="13" id="KW-0408">Iron</keyword>
<dbReference type="InterPro" id="IPR016156">
    <property type="entry name" value="FAD/NAD-linked_Rdtase_dimer_sf"/>
</dbReference>
<dbReference type="PRINTS" id="PR00397">
    <property type="entry name" value="SIROHAEM"/>
</dbReference>
<evidence type="ECO:0000256" key="17">
    <source>
        <dbReference type="PIRNR" id="PIRNR037149"/>
    </source>
</evidence>
<dbReference type="SUPFAM" id="SSF56014">
    <property type="entry name" value="Nitrite and sulphite reductase 4Fe-4S domain-like"/>
    <property type="match status" value="1"/>
</dbReference>
<feature type="domain" description="FAD/NAD(P)-binding" evidence="21">
    <location>
        <begin position="10"/>
        <end position="284"/>
    </location>
</feature>
<dbReference type="SUPFAM" id="SSF51905">
    <property type="entry name" value="FAD/NAD(P)-binding domain"/>
    <property type="match status" value="2"/>
</dbReference>
<evidence type="ECO:0000256" key="7">
    <source>
        <dbReference type="ARBA" id="ARBA00022617"/>
    </source>
</evidence>
<keyword evidence="6" id="KW-0004">4Fe-4S</keyword>
<evidence type="ECO:0000256" key="13">
    <source>
        <dbReference type="ARBA" id="ARBA00023004"/>
    </source>
</evidence>
<evidence type="ECO:0000256" key="15">
    <source>
        <dbReference type="ARBA" id="ARBA00023063"/>
    </source>
</evidence>
<protein>
    <submittedName>
        <fullName evidence="23">Nitrite reductase large subunit NirB</fullName>
    </submittedName>
</protein>
<dbReference type="Pfam" id="PF04324">
    <property type="entry name" value="Fer2_BFD"/>
    <property type="match status" value="2"/>
</dbReference>
<evidence type="ECO:0000256" key="10">
    <source>
        <dbReference type="ARBA" id="ARBA00022723"/>
    </source>
</evidence>
<keyword evidence="11 17" id="KW-0274">FAD</keyword>
<evidence type="ECO:0000256" key="2">
    <source>
        <dbReference type="ARBA" id="ARBA00001966"/>
    </source>
</evidence>
<gene>
    <name evidence="23" type="primary">nirB</name>
    <name evidence="23" type="ORF">U1T56_22200</name>
</gene>
<dbReference type="InterPro" id="IPR041854">
    <property type="entry name" value="BFD-like_2Fe2S-bd_dom_sf"/>
</dbReference>
<keyword evidence="15 17" id="KW-0534">Nitrate assimilation</keyword>
<dbReference type="Pfam" id="PF01077">
    <property type="entry name" value="NIR_SIR"/>
    <property type="match status" value="1"/>
</dbReference>
<dbReference type="EMBL" id="JBBLZC010000037">
    <property type="protein sequence ID" value="MEK0085876.1"/>
    <property type="molecule type" value="Genomic_DNA"/>
</dbReference>
<evidence type="ECO:0000256" key="4">
    <source>
        <dbReference type="ARBA" id="ARBA00005096"/>
    </source>
</evidence>
<dbReference type="NCBIfam" id="TIGR02374">
    <property type="entry name" value="nitri_red_nirB"/>
    <property type="match status" value="1"/>
</dbReference>
<dbReference type="InterPro" id="IPR023753">
    <property type="entry name" value="FAD/NAD-binding_dom"/>
</dbReference>
<comment type="cofactor">
    <cofactor evidence="2">
        <name>[4Fe-4S] cluster</name>
        <dbReference type="ChEBI" id="CHEBI:49883"/>
    </cofactor>
</comment>
<comment type="pathway">
    <text evidence="4">Nitrogen metabolism; nitrate reduction (assimilation).</text>
</comment>
<dbReference type="InterPro" id="IPR017121">
    <property type="entry name" value="Nitrite_Rdtase_lsu"/>
</dbReference>
<comment type="similarity">
    <text evidence="5">Belongs to the nitrite and sulfite reductase 4Fe-4S domain family.</text>
</comment>
<evidence type="ECO:0000259" key="21">
    <source>
        <dbReference type="Pfam" id="PF07992"/>
    </source>
</evidence>
<keyword evidence="9" id="KW-0001">2Fe-2S</keyword>
<dbReference type="SUPFAM" id="SSF55124">
    <property type="entry name" value="Nitrite/Sulfite reductase N-terminal domain-like"/>
    <property type="match status" value="1"/>
</dbReference>
<evidence type="ECO:0000256" key="14">
    <source>
        <dbReference type="ARBA" id="ARBA00023014"/>
    </source>
</evidence>
<dbReference type="PIRSF" id="PIRSF037149">
    <property type="entry name" value="NirB"/>
    <property type="match status" value="1"/>
</dbReference>
<dbReference type="Pfam" id="PF18267">
    <property type="entry name" value="Rubredoxin_C"/>
    <property type="match status" value="1"/>
</dbReference>
<evidence type="ECO:0000256" key="12">
    <source>
        <dbReference type="ARBA" id="ARBA00023002"/>
    </source>
</evidence>
<dbReference type="CDD" id="cd19943">
    <property type="entry name" value="NirB_Fer2_BFD-like_1"/>
    <property type="match status" value="1"/>
</dbReference>
<dbReference type="PANTHER" id="PTHR43809:SF1">
    <property type="entry name" value="NITRITE REDUCTASE (NADH) LARGE SUBUNIT"/>
    <property type="match status" value="1"/>
</dbReference>
<reference evidence="23 24" key="1">
    <citation type="submission" date="2024-01" db="EMBL/GenBank/DDBJ databases">
        <title>Multi-omics insights into the function and evolution of sodium benzoate biodegradation pathways in Benzoatithermus flavus gen. nov., sp. nov. from hot spring.</title>
        <authorList>
            <person name="Hu C.-J."/>
            <person name="Li W.-J."/>
        </authorList>
    </citation>
    <scope>NUCLEOTIDE SEQUENCE [LARGE SCALE GENOMIC DNA]</scope>
    <source>
        <strain evidence="23 24">SYSU G07066</strain>
    </source>
</reference>
<dbReference type="InterPro" id="IPR041575">
    <property type="entry name" value="Rubredoxin_C"/>
</dbReference>
<dbReference type="RefSeq" id="WP_418161723.1">
    <property type="nucleotide sequence ID" value="NZ_JBBLZC010000037.1"/>
</dbReference>
<evidence type="ECO:0000256" key="8">
    <source>
        <dbReference type="ARBA" id="ARBA00022630"/>
    </source>
</evidence>
<dbReference type="Gene3D" id="1.10.10.1100">
    <property type="entry name" value="BFD-like [2Fe-2S]-binding domain"/>
    <property type="match status" value="1"/>
</dbReference>
<dbReference type="Proteomes" id="UP001375743">
    <property type="component" value="Unassembled WGS sequence"/>
</dbReference>
<dbReference type="InterPro" id="IPR007419">
    <property type="entry name" value="BFD-like_2Fe2S-bd_dom"/>
</dbReference>
<evidence type="ECO:0000313" key="23">
    <source>
        <dbReference type="EMBL" id="MEK0085876.1"/>
    </source>
</evidence>
<dbReference type="PRINTS" id="PR00368">
    <property type="entry name" value="FADPNR"/>
</dbReference>
<dbReference type="Gene3D" id="3.30.390.30">
    <property type="match status" value="1"/>
</dbReference>
<dbReference type="InterPro" id="IPR036188">
    <property type="entry name" value="FAD/NAD-bd_sf"/>
</dbReference>
<dbReference type="InterPro" id="IPR045854">
    <property type="entry name" value="NO2/SO3_Rdtase_4Fe4S_sf"/>
</dbReference>
<keyword evidence="10" id="KW-0479">Metal-binding</keyword>
<feature type="domain" description="Nitrite/Sulfite reductase ferredoxin-like" evidence="19">
    <location>
        <begin position="570"/>
        <end position="634"/>
    </location>
</feature>
<dbReference type="InterPro" id="IPR052034">
    <property type="entry name" value="NasD-like"/>
</dbReference>
<dbReference type="Gene3D" id="3.30.413.10">
    <property type="entry name" value="Sulfite Reductase Hemoprotein, domain 1"/>
    <property type="match status" value="1"/>
</dbReference>
<feature type="domain" description="NADH-rubredoxin oxidoreductase C-terminal" evidence="22">
    <location>
        <begin position="323"/>
        <end position="389"/>
    </location>
</feature>
<dbReference type="CDD" id="cd19944">
    <property type="entry name" value="NirB_Fer2_BFD-like_2"/>
    <property type="match status" value="1"/>
</dbReference>
<keyword evidence="14" id="KW-0411">Iron-sulfur</keyword>
<keyword evidence="12" id="KW-0560">Oxidoreductase</keyword>
<dbReference type="Gene3D" id="3.50.50.60">
    <property type="entry name" value="FAD/NAD(P)-binding domain"/>
    <property type="match status" value="2"/>
</dbReference>
<keyword evidence="24" id="KW-1185">Reference proteome</keyword>
<comment type="cofactor">
    <cofactor evidence="16">
        <name>[2Fe-2S] cluster</name>
        <dbReference type="ChEBI" id="CHEBI:190135"/>
    </cofactor>
</comment>
<name>A0ABU8XY93_9PROT</name>
<dbReference type="InterPro" id="IPR006066">
    <property type="entry name" value="NO2/SO3_Rdtase_FeS/sirohaem_BS"/>
</dbReference>
<dbReference type="PANTHER" id="PTHR43809">
    <property type="entry name" value="NITRITE REDUCTASE (NADH) LARGE SUBUNIT"/>
    <property type="match status" value="1"/>
</dbReference>
<evidence type="ECO:0000256" key="11">
    <source>
        <dbReference type="ARBA" id="ARBA00022827"/>
    </source>
</evidence>
<evidence type="ECO:0000259" key="22">
    <source>
        <dbReference type="Pfam" id="PF18267"/>
    </source>
</evidence>
<feature type="domain" description="Nitrite/sulphite reductase 4Fe-4S" evidence="18">
    <location>
        <begin position="643"/>
        <end position="780"/>
    </location>
</feature>
<evidence type="ECO:0000256" key="1">
    <source>
        <dbReference type="ARBA" id="ARBA00001929"/>
    </source>
</evidence>
<dbReference type="PROSITE" id="PS00365">
    <property type="entry name" value="NIR_SIR"/>
    <property type="match status" value="1"/>
</dbReference>
<dbReference type="PRINTS" id="PR00411">
    <property type="entry name" value="PNDRDTASEI"/>
</dbReference>
<sequence>MNMQAYERKRLVVVGNGMAGMRTVEEVLARAPDRFRITVFGAEPHPNYDRIMLSPLLAGEKRFEDIVINRLDWYEANGIELVAGERVVHVDREARLVAGEHGTVRPYDVLLLATGSDPFVIPVPGTDLAGVVTFRDVADVETMLEAAHRGGRAIVIGGGLLGLEAANGLARNGMEVTVVHLVPTLMERQLDPTAGAMLAADLERRGIHVLTAADTEALLGEDRVRAVRLKDGRELPADLVVMAVGIRPNAALARSIGLECRRGVVVDDGMRTSDPRIFAVGECVEHRGVTYGLVAPIWDMTKVCADRLTGAAESVFAAAVSGTRLKVTGIDMYSAGDFVGGAGSEEVVFRDPARGVYKRLVLREERLVGVVLYGDARDGGWYLDLLRRGEPLGELRDLAIFGEAVATAAQGSGAPADPAAALAALPAEAEICGCNGVCKGKVLNAIEAQGLKTLDAVRAHTKASASCGSCTPKVEGLLKLALGTGYTAPEGEKPMCRCTGLGHDRVRREIVERGLKSIPAVMAELGWTTPDGCHICRPALNFYLLCAWPGEYRDDAQSRFVNERMHANIQKDGTYSVVPRMWGGLTNAHELRAIADVVEKHRIPTVKVTGGQRIDLLGVRREQLPEVWRDLNAAGLVSGHAYGKALRTVKTCVGSEWCRFGTQDSTAMGIALERMAWGSWHPHKVKLAVSGCPRNCAEATIKDFGVVAVESGWELHVAGNGGIKVRVTDLLCKVATKEEVLEHCGAFLQLYREEARYLERTAHWVERVGIDHVRRRIVADEAGRKALHERFLHAQRFAQTDPWAERASAVTRRAETPAAEPFRTLVPAE</sequence>
<evidence type="ECO:0000256" key="3">
    <source>
        <dbReference type="ARBA" id="ARBA00001974"/>
    </source>
</evidence>
<dbReference type="InterPro" id="IPR006067">
    <property type="entry name" value="NO2/SO3_Rdtase_4Fe4S_dom"/>
</dbReference>
<dbReference type="Pfam" id="PF07992">
    <property type="entry name" value="Pyr_redox_2"/>
    <property type="match status" value="1"/>
</dbReference>
<dbReference type="InterPro" id="IPR005117">
    <property type="entry name" value="NiRdtase/SiRdtase_haem-b_fer"/>
</dbReference>
<evidence type="ECO:0000256" key="9">
    <source>
        <dbReference type="ARBA" id="ARBA00022714"/>
    </source>
</evidence>
<feature type="domain" description="BFD-like [2Fe-2S]-binding" evidence="20">
    <location>
        <begin position="495"/>
        <end position="544"/>
    </location>
</feature>
<dbReference type="Pfam" id="PF03460">
    <property type="entry name" value="NIR_SIR_ferr"/>
    <property type="match status" value="1"/>
</dbReference>
<feature type="domain" description="BFD-like [2Fe-2S]-binding" evidence="20">
    <location>
        <begin position="431"/>
        <end position="479"/>
    </location>
</feature>
<evidence type="ECO:0000256" key="16">
    <source>
        <dbReference type="ARBA" id="ARBA00034078"/>
    </source>
</evidence>
<evidence type="ECO:0000256" key="5">
    <source>
        <dbReference type="ARBA" id="ARBA00010429"/>
    </source>
</evidence>
<evidence type="ECO:0000259" key="20">
    <source>
        <dbReference type="Pfam" id="PF04324"/>
    </source>
</evidence>
<dbReference type="InterPro" id="IPR012744">
    <property type="entry name" value="Nitri_red_NirB"/>
</dbReference>
<evidence type="ECO:0000256" key="6">
    <source>
        <dbReference type="ARBA" id="ARBA00022485"/>
    </source>
</evidence>
<accession>A0ABU8XY93</accession>
<evidence type="ECO:0000259" key="18">
    <source>
        <dbReference type="Pfam" id="PF01077"/>
    </source>
</evidence>
<keyword evidence="7" id="KW-0349">Heme</keyword>
<proteinExistence type="inferred from homology"/>
<comment type="caution">
    <text evidence="23">The sequence shown here is derived from an EMBL/GenBank/DDBJ whole genome shotgun (WGS) entry which is preliminary data.</text>
</comment>
<comment type="cofactor">
    <cofactor evidence="1">
        <name>siroheme</name>
        <dbReference type="ChEBI" id="CHEBI:60052"/>
    </cofactor>
</comment>